<dbReference type="InterPro" id="IPR003661">
    <property type="entry name" value="HisK_dim/P_dom"/>
</dbReference>
<dbReference type="EC" id="2.7.13.3" evidence="4"/>
<evidence type="ECO:0000313" key="17">
    <source>
        <dbReference type="EMBL" id="MEF2156503.1"/>
    </source>
</evidence>
<sequence length="1110" mass="120314">MLSPLTVAMACVCWLLSLFALARWAQRYPPAFARHWWLIYGLSLAIHCTSWTFYGTVTQAARSGWWIPPTFIGAILLYTLGLPLMRRLVDLGRRTHATSVADLIATRLGKSAPLAAVVTLVMVIGMVPYIALQLRAVSGSFSVLMSGNVAARSSAWYADISLYGALAMALFAMAFGTREANASAHNRGMVVAIAFESLFKLMAMLLVGIVVIGGAESIPDAAQTLPERSTLGFGPLIILGAMAMFVQPHQFHMAVVEARDERDTVKARWVLPAYLALIALPILPIALIGLSGPLASTVAPDLFVLALPLHAGHDGVALLAFLGGLGAATGMVVVSVLSLSLMIINHWVSPSVLRGSWWTRPDGDLRRDVVLARRAAVLVVMALSWAFARAIDNNAVLADVGALSFSAMVPVVPVLLLALWRPQVAPQAACIGIVAGLLVWAWLVLLPNVMRVPAFPSAIEWLHPNVWFGLNSWSPLGRGLATSLLVSYGLTIGLSGRFDALQRRGAGGLQVRTLRELASRFLPPARVQAVFEGLHGSDAVPAEVGESVEAELSQVLGSASANILLEAAHNRQGLGVEQVARIVDESRVGLRFNQQLLEAALSNMSQGISVVDRNLRLVAWNPRYAELFGFSDALLRVGRPIEDLTREALQASHGLSGSALDAAVERRLAYMRAGTLHLTERIFPDGSMIEIRGTPMPGGGFVATYTDVTQFRQAQRQLALANETLETRVAERTEMLQQAKREAELANEAKTRFMTAVGHDLMQPLHAAQLFTDGLESMLRRKDHAEADPLGRVREVRGALDSTTELLQSLLDIAKLKSGGLTPALRTLPSRDVTDPLAAEFSAIAKANGLEFVYRPSEEWIRTDPTLLRRVLQNFLANATRYAGQGTVSLLATTDTDGTLQLAVHDQGPGIPEQDRTIIFDEFRRGEGVTASGLGLGLSIAKGLSDLLEHELLLHTETNRGSTFAVRVSITDQLQQTAPPIETAEGARILLVDNDQPTREQLTSMLQEWGHDVSAFDGTQIEPIAQAALNASVWLLDFHLDDGRTGIDLYRKLIRQMPDRPTLVLTADISDQVRSICQELDLTLVRKPIRALALRSVLMRLLSASNAARP</sequence>
<evidence type="ECO:0000256" key="3">
    <source>
        <dbReference type="ARBA" id="ARBA00006434"/>
    </source>
</evidence>
<reference evidence="17 18" key="1">
    <citation type="submission" date="2024-01" db="EMBL/GenBank/DDBJ databases">
        <title>Novel species of the genus Luteimonas isolated from rivers.</title>
        <authorList>
            <person name="Lu H."/>
        </authorList>
    </citation>
    <scope>NUCLEOTIDE SEQUENCE [LARGE SCALE GENOMIC DNA]</scope>
    <source>
        <strain evidence="17 18">FXH3W</strain>
    </source>
</reference>
<dbReference type="PRINTS" id="PR00344">
    <property type="entry name" value="BCTRLSENSOR"/>
</dbReference>
<dbReference type="SUPFAM" id="SSF55785">
    <property type="entry name" value="PYP-like sensor domain (PAS domain)"/>
    <property type="match status" value="1"/>
</dbReference>
<evidence type="ECO:0000259" key="14">
    <source>
        <dbReference type="PROSITE" id="PS50109"/>
    </source>
</evidence>
<feature type="transmembrane region" description="Helical" evidence="13">
    <location>
        <begin position="6"/>
        <end position="25"/>
    </location>
</feature>
<dbReference type="Gene3D" id="3.40.50.2300">
    <property type="match status" value="1"/>
</dbReference>
<dbReference type="SMART" id="SM00387">
    <property type="entry name" value="HATPase_c"/>
    <property type="match status" value="1"/>
</dbReference>
<dbReference type="PANTHER" id="PTHR43047">
    <property type="entry name" value="TWO-COMPONENT HISTIDINE PROTEIN KINASE"/>
    <property type="match status" value="1"/>
</dbReference>
<evidence type="ECO:0000313" key="18">
    <source>
        <dbReference type="Proteomes" id="UP001356170"/>
    </source>
</evidence>
<dbReference type="Pfam" id="PF02518">
    <property type="entry name" value="HATPase_c"/>
    <property type="match status" value="1"/>
</dbReference>
<evidence type="ECO:0000259" key="15">
    <source>
        <dbReference type="PROSITE" id="PS50110"/>
    </source>
</evidence>
<dbReference type="InterPro" id="IPR036097">
    <property type="entry name" value="HisK_dim/P_sf"/>
</dbReference>
<dbReference type="SMART" id="SM00388">
    <property type="entry name" value="HisKA"/>
    <property type="match status" value="1"/>
</dbReference>
<feature type="transmembrane region" description="Helical" evidence="13">
    <location>
        <begin position="269"/>
        <end position="295"/>
    </location>
</feature>
<dbReference type="SUPFAM" id="SSF55874">
    <property type="entry name" value="ATPase domain of HSP90 chaperone/DNA topoisomerase II/histidine kinase"/>
    <property type="match status" value="1"/>
</dbReference>
<comment type="subcellular location">
    <subcellularLocation>
        <location evidence="2">Membrane</location>
        <topology evidence="2">Multi-pass membrane protein</topology>
    </subcellularLocation>
</comment>
<dbReference type="InterPro" id="IPR038377">
    <property type="entry name" value="Na/Glc_symporter_sf"/>
</dbReference>
<feature type="transmembrane region" description="Helical" evidence="13">
    <location>
        <begin position="37"/>
        <end position="54"/>
    </location>
</feature>
<dbReference type="GO" id="GO:0016301">
    <property type="term" value="F:kinase activity"/>
    <property type="evidence" value="ECO:0007669"/>
    <property type="project" value="UniProtKB-KW"/>
</dbReference>
<feature type="transmembrane region" description="Helical" evidence="13">
    <location>
        <begin position="400"/>
        <end position="420"/>
    </location>
</feature>
<protein>
    <recommendedName>
        <fullName evidence="4">histidine kinase</fullName>
        <ecNumber evidence="4">2.7.13.3</ecNumber>
    </recommendedName>
</protein>
<name>A0ABU7V2G7_9GAMM</name>
<dbReference type="Gene3D" id="1.20.1730.10">
    <property type="entry name" value="Sodium/glucose cotransporter"/>
    <property type="match status" value="1"/>
</dbReference>
<feature type="domain" description="Histidine kinase" evidence="14">
    <location>
        <begin position="756"/>
        <end position="972"/>
    </location>
</feature>
<dbReference type="EMBL" id="JAZHBO010000002">
    <property type="protein sequence ID" value="MEF2156503.1"/>
    <property type="molecule type" value="Genomic_DNA"/>
</dbReference>
<accession>A0ABU7V2G7</accession>
<dbReference type="PROSITE" id="PS50110">
    <property type="entry name" value="RESPONSE_REGULATORY"/>
    <property type="match status" value="1"/>
</dbReference>
<keyword evidence="9 13" id="KW-1133">Transmembrane helix</keyword>
<evidence type="ECO:0000256" key="11">
    <source>
        <dbReference type="PROSITE-ProRule" id="PRU00169"/>
    </source>
</evidence>
<feature type="coiled-coil region" evidence="12">
    <location>
        <begin position="722"/>
        <end position="749"/>
    </location>
</feature>
<dbReference type="Gene3D" id="3.30.450.20">
    <property type="entry name" value="PAS domain"/>
    <property type="match status" value="1"/>
</dbReference>
<dbReference type="Pfam" id="PF12860">
    <property type="entry name" value="PAS_7"/>
    <property type="match status" value="1"/>
</dbReference>
<evidence type="ECO:0000256" key="4">
    <source>
        <dbReference type="ARBA" id="ARBA00012438"/>
    </source>
</evidence>
<evidence type="ECO:0000256" key="10">
    <source>
        <dbReference type="ARBA" id="ARBA00023136"/>
    </source>
</evidence>
<dbReference type="InterPro" id="IPR035965">
    <property type="entry name" value="PAS-like_dom_sf"/>
</dbReference>
<dbReference type="CDD" id="cd00156">
    <property type="entry name" value="REC"/>
    <property type="match status" value="1"/>
</dbReference>
<keyword evidence="7 13" id="KW-0812">Transmembrane</keyword>
<evidence type="ECO:0000256" key="1">
    <source>
        <dbReference type="ARBA" id="ARBA00000085"/>
    </source>
</evidence>
<keyword evidence="18" id="KW-1185">Reference proteome</keyword>
<dbReference type="NCBIfam" id="TIGR00229">
    <property type="entry name" value="sensory_box"/>
    <property type="match status" value="1"/>
</dbReference>
<dbReference type="PROSITE" id="PS50112">
    <property type="entry name" value="PAS"/>
    <property type="match status" value="1"/>
</dbReference>
<feature type="transmembrane region" description="Helical" evidence="13">
    <location>
        <begin position="232"/>
        <end position="248"/>
    </location>
</feature>
<keyword evidence="12" id="KW-0175">Coiled coil</keyword>
<dbReference type="Proteomes" id="UP001356170">
    <property type="component" value="Unassembled WGS sequence"/>
</dbReference>
<evidence type="ECO:0000256" key="13">
    <source>
        <dbReference type="SAM" id="Phobius"/>
    </source>
</evidence>
<comment type="caution">
    <text evidence="17">The sequence shown here is derived from an EMBL/GenBank/DDBJ whole genome shotgun (WGS) entry which is preliminary data.</text>
</comment>
<dbReference type="RefSeq" id="WP_331704277.1">
    <property type="nucleotide sequence ID" value="NZ_JAZHBO010000002.1"/>
</dbReference>
<feature type="domain" description="PAS" evidence="16">
    <location>
        <begin position="593"/>
        <end position="631"/>
    </location>
</feature>
<dbReference type="SUPFAM" id="SSF47384">
    <property type="entry name" value="Homodimeric domain of signal transducing histidine kinase"/>
    <property type="match status" value="1"/>
</dbReference>
<feature type="transmembrane region" description="Helical" evidence="13">
    <location>
        <begin position="369"/>
        <end position="388"/>
    </location>
</feature>
<dbReference type="CDD" id="cd00130">
    <property type="entry name" value="PAS"/>
    <property type="match status" value="1"/>
</dbReference>
<feature type="transmembrane region" description="Helical" evidence="13">
    <location>
        <begin position="114"/>
        <end position="134"/>
    </location>
</feature>
<feature type="transmembrane region" description="Helical" evidence="13">
    <location>
        <begin position="154"/>
        <end position="176"/>
    </location>
</feature>
<organism evidence="17 18">
    <name type="scientific">Aquilutibacter rugosus</name>
    <dbReference type="NCBI Taxonomy" id="3115820"/>
    <lineage>
        <taxon>Bacteria</taxon>
        <taxon>Pseudomonadati</taxon>
        <taxon>Pseudomonadota</taxon>
        <taxon>Gammaproteobacteria</taxon>
        <taxon>Lysobacterales</taxon>
        <taxon>Lysobacteraceae</taxon>
        <taxon>Aquilutibacter</taxon>
    </lineage>
</organism>
<proteinExistence type="inferred from homology"/>
<dbReference type="SUPFAM" id="SSF52172">
    <property type="entry name" value="CheY-like"/>
    <property type="match status" value="1"/>
</dbReference>
<feature type="domain" description="Response regulatory" evidence="15">
    <location>
        <begin position="988"/>
        <end position="1102"/>
    </location>
</feature>
<dbReference type="CDD" id="cd00082">
    <property type="entry name" value="HisKA"/>
    <property type="match status" value="1"/>
</dbReference>
<keyword evidence="8 17" id="KW-0418">Kinase</keyword>
<feature type="transmembrane region" description="Helical" evidence="13">
    <location>
        <begin position="427"/>
        <end position="445"/>
    </location>
</feature>
<dbReference type="InterPro" id="IPR001734">
    <property type="entry name" value="Na/solute_symporter"/>
</dbReference>
<comment type="catalytic activity">
    <reaction evidence="1">
        <text>ATP + protein L-histidine = ADP + protein N-phospho-L-histidine.</text>
        <dbReference type="EC" id="2.7.13.3"/>
    </reaction>
</comment>
<feature type="transmembrane region" description="Helical" evidence="13">
    <location>
        <begin position="188"/>
        <end position="212"/>
    </location>
</feature>
<dbReference type="Gene3D" id="3.30.565.10">
    <property type="entry name" value="Histidine kinase-like ATPase, C-terminal domain"/>
    <property type="match status" value="1"/>
</dbReference>
<dbReference type="InterPro" id="IPR011006">
    <property type="entry name" value="CheY-like_superfamily"/>
</dbReference>
<gene>
    <name evidence="17" type="ORF">V3390_09760</name>
</gene>
<keyword evidence="10 13" id="KW-0472">Membrane</keyword>
<feature type="transmembrane region" description="Helical" evidence="13">
    <location>
        <begin position="66"/>
        <end position="85"/>
    </location>
</feature>
<dbReference type="InterPro" id="IPR001789">
    <property type="entry name" value="Sig_transdc_resp-reg_receiver"/>
</dbReference>
<evidence type="ECO:0000256" key="9">
    <source>
        <dbReference type="ARBA" id="ARBA00022989"/>
    </source>
</evidence>
<evidence type="ECO:0000256" key="2">
    <source>
        <dbReference type="ARBA" id="ARBA00004141"/>
    </source>
</evidence>
<dbReference type="SMART" id="SM00091">
    <property type="entry name" value="PAS"/>
    <property type="match status" value="1"/>
</dbReference>
<evidence type="ECO:0000256" key="7">
    <source>
        <dbReference type="ARBA" id="ARBA00022692"/>
    </source>
</evidence>
<dbReference type="InterPro" id="IPR003594">
    <property type="entry name" value="HATPase_dom"/>
</dbReference>
<evidence type="ECO:0000256" key="5">
    <source>
        <dbReference type="ARBA" id="ARBA00022553"/>
    </source>
</evidence>
<comment type="similarity">
    <text evidence="3">Belongs to the sodium:solute symporter (SSF) (TC 2.A.21) family.</text>
</comment>
<dbReference type="SMART" id="SM00448">
    <property type="entry name" value="REC"/>
    <property type="match status" value="1"/>
</dbReference>
<keyword evidence="6" id="KW-0808">Transferase</keyword>
<evidence type="ECO:0000256" key="6">
    <source>
        <dbReference type="ARBA" id="ARBA00022679"/>
    </source>
</evidence>
<dbReference type="PROSITE" id="PS50109">
    <property type="entry name" value="HIS_KIN"/>
    <property type="match status" value="1"/>
</dbReference>
<dbReference type="InterPro" id="IPR036890">
    <property type="entry name" value="HATPase_C_sf"/>
</dbReference>
<dbReference type="InterPro" id="IPR000014">
    <property type="entry name" value="PAS"/>
</dbReference>
<dbReference type="Gene3D" id="1.10.287.130">
    <property type="match status" value="1"/>
</dbReference>
<feature type="transmembrane region" description="Helical" evidence="13">
    <location>
        <begin position="315"/>
        <end position="348"/>
    </location>
</feature>
<dbReference type="PANTHER" id="PTHR43047:SF9">
    <property type="entry name" value="HISTIDINE KINASE"/>
    <property type="match status" value="1"/>
</dbReference>
<keyword evidence="5 11" id="KW-0597">Phosphoprotein</keyword>
<evidence type="ECO:0000256" key="8">
    <source>
        <dbReference type="ARBA" id="ARBA00022777"/>
    </source>
</evidence>
<dbReference type="PROSITE" id="PS50283">
    <property type="entry name" value="NA_SOLUT_SYMP_3"/>
    <property type="match status" value="1"/>
</dbReference>
<feature type="modified residue" description="4-aspartylphosphate" evidence="11">
    <location>
        <position position="1037"/>
    </location>
</feature>
<dbReference type="InterPro" id="IPR005467">
    <property type="entry name" value="His_kinase_dom"/>
</dbReference>
<evidence type="ECO:0000256" key="12">
    <source>
        <dbReference type="SAM" id="Coils"/>
    </source>
</evidence>
<evidence type="ECO:0000259" key="16">
    <source>
        <dbReference type="PROSITE" id="PS50112"/>
    </source>
</evidence>
<dbReference type="InterPro" id="IPR004358">
    <property type="entry name" value="Sig_transdc_His_kin-like_C"/>
</dbReference>